<proteinExistence type="predicted"/>
<organism evidence="1">
    <name type="scientific">Bactrocera dorsalis</name>
    <name type="common">Oriental fruit fly</name>
    <name type="synonym">Dacus dorsalis</name>
    <dbReference type="NCBI Taxonomy" id="27457"/>
    <lineage>
        <taxon>Eukaryota</taxon>
        <taxon>Metazoa</taxon>
        <taxon>Ecdysozoa</taxon>
        <taxon>Arthropoda</taxon>
        <taxon>Hexapoda</taxon>
        <taxon>Insecta</taxon>
        <taxon>Pterygota</taxon>
        <taxon>Neoptera</taxon>
        <taxon>Endopterygota</taxon>
        <taxon>Diptera</taxon>
        <taxon>Brachycera</taxon>
        <taxon>Muscomorpha</taxon>
        <taxon>Tephritoidea</taxon>
        <taxon>Tephritidae</taxon>
        <taxon>Bactrocera</taxon>
        <taxon>Bactrocera</taxon>
    </lineage>
</organism>
<name>A0A034WA34_BACDO</name>
<dbReference type="AlphaFoldDB" id="A0A034WA34"/>
<dbReference type="RefSeq" id="XP_011201787.2">
    <property type="nucleotide sequence ID" value="XM_011203485.4"/>
</dbReference>
<evidence type="ECO:0000313" key="1">
    <source>
        <dbReference type="EMBL" id="JAC51157.1"/>
    </source>
</evidence>
<dbReference type="KEGG" id="bdr:105225145"/>
<dbReference type="GeneID" id="105225145"/>
<dbReference type="OrthoDB" id="8006138at2759"/>
<reference evidence="1" key="1">
    <citation type="journal article" date="2014" name="BMC Genomics">
        <title>Characterizing the developmental transcriptome of the oriental fruit fly, Bactrocera dorsalis (Diptera: Tephritidae) through comparative genomic analysis with Drosophila melanogaster utilizing modENCODE datasets.</title>
        <authorList>
            <person name="Geib S.M."/>
            <person name="Calla B."/>
            <person name="Hall B."/>
            <person name="Hou S."/>
            <person name="Manoukis N.C."/>
        </authorList>
    </citation>
    <scope>NUCLEOTIDE SEQUENCE</scope>
    <source>
        <strain evidence="1">Punador</strain>
    </source>
</reference>
<dbReference type="EMBL" id="GAKP01007793">
    <property type="protein sequence ID" value="JAC51159.1"/>
    <property type="molecule type" value="Transcribed_RNA"/>
</dbReference>
<sequence length="208" mass="23994">MTMDKIDSDILKVINSLECAKKQCLHCKDGIAAITSTIRNTLLEINDIQERNQERRHVELMALFEKYFKNDQCKVFGTSANVSLENSTDSSNSLNSEHFVKDVEQLQVDKQAEKITVSKTQENKQSVNVRKRRVSLRENVTQATPSKNSTEEINSFKVEPISCTSPTERVNVKANQRDELIAMREKMLAIQRRKMEDRERRKRESSAM</sequence>
<protein>
    <submittedName>
        <fullName evidence="1">Uncharacterized protein</fullName>
    </submittedName>
</protein>
<dbReference type="EMBL" id="GAKP01007795">
    <property type="protein sequence ID" value="JAC51157.1"/>
    <property type="molecule type" value="Transcribed_RNA"/>
</dbReference>
<accession>A0A034WA34</accession>